<comment type="subcellular location">
    <subcellularLocation>
        <location evidence="5">Cytoplasm</location>
    </subcellularLocation>
    <text evidence="5">May associate with membranes.</text>
</comment>
<evidence type="ECO:0000256" key="5">
    <source>
        <dbReference type="HAMAP-Rule" id="MF_00900"/>
    </source>
</evidence>
<accession>A0ABV7UXM7</accession>
<comment type="function">
    <text evidence="5">GTPase that associates with the 50S ribosomal subunit and may have a role during protein synthesis or ribosome biogenesis.</text>
</comment>
<keyword evidence="5" id="KW-0963">Cytoplasm</keyword>
<name>A0ABV7UXM7_9GAMM</name>
<gene>
    <name evidence="5 9" type="primary">hflX</name>
    <name evidence="9" type="ORF">ACFOM9_14390</name>
</gene>
<evidence type="ECO:0000313" key="9">
    <source>
        <dbReference type="EMBL" id="MFC3661248.1"/>
    </source>
</evidence>
<keyword evidence="4 5" id="KW-0342">GTP-binding</keyword>
<keyword evidence="3" id="KW-0460">Magnesium</keyword>
<dbReference type="Pfam" id="PF13167">
    <property type="entry name" value="GTP-bdg_N"/>
    <property type="match status" value="1"/>
</dbReference>
<dbReference type="PANTHER" id="PTHR10229:SF0">
    <property type="entry name" value="GTP-BINDING PROTEIN 6-RELATED"/>
    <property type="match status" value="1"/>
</dbReference>
<keyword evidence="2 5" id="KW-0547">Nucleotide-binding</keyword>
<evidence type="ECO:0000256" key="1">
    <source>
        <dbReference type="ARBA" id="ARBA00022723"/>
    </source>
</evidence>
<keyword evidence="10" id="KW-1185">Reference proteome</keyword>
<dbReference type="CDD" id="cd01878">
    <property type="entry name" value="HflX"/>
    <property type="match status" value="1"/>
</dbReference>
<dbReference type="InterPro" id="IPR016496">
    <property type="entry name" value="GTPase_HflX"/>
</dbReference>
<dbReference type="Pfam" id="PF16360">
    <property type="entry name" value="GTP-bdg_M"/>
    <property type="match status" value="1"/>
</dbReference>
<dbReference type="Gene3D" id="6.10.250.2860">
    <property type="match status" value="1"/>
</dbReference>
<reference evidence="10" key="1">
    <citation type="journal article" date="2019" name="Int. J. Syst. Evol. Microbiol.">
        <title>The Global Catalogue of Microorganisms (GCM) 10K type strain sequencing project: providing services to taxonomists for standard genome sequencing and annotation.</title>
        <authorList>
            <consortium name="The Broad Institute Genomics Platform"/>
            <consortium name="The Broad Institute Genome Sequencing Center for Infectious Disease"/>
            <person name="Wu L."/>
            <person name="Ma J."/>
        </authorList>
    </citation>
    <scope>NUCLEOTIDE SEQUENCE [LARGE SCALE GENOMIC DNA]</scope>
    <source>
        <strain evidence="10">KCTC 42211</strain>
    </source>
</reference>
<dbReference type="NCBIfam" id="TIGR03156">
    <property type="entry name" value="GTP_HflX"/>
    <property type="match status" value="1"/>
</dbReference>
<evidence type="ECO:0000313" key="10">
    <source>
        <dbReference type="Proteomes" id="UP001595724"/>
    </source>
</evidence>
<dbReference type="Gene3D" id="3.40.50.11060">
    <property type="entry name" value="GTPase HflX, N-terminal domain"/>
    <property type="match status" value="1"/>
</dbReference>
<dbReference type="InterPro" id="IPR042108">
    <property type="entry name" value="GTPase_HflX_N_sf"/>
</dbReference>
<keyword evidence="6" id="KW-0175">Coiled coil</keyword>
<evidence type="ECO:0000256" key="7">
    <source>
        <dbReference type="SAM" id="MobiDB-lite"/>
    </source>
</evidence>
<evidence type="ECO:0000256" key="3">
    <source>
        <dbReference type="ARBA" id="ARBA00022842"/>
    </source>
</evidence>
<feature type="coiled-coil region" evidence="6">
    <location>
        <begin position="158"/>
        <end position="192"/>
    </location>
</feature>
<sequence>MFERSRKGEHALLIQPHAGGPADEGALEEFADLARSAGATVATVLSARIDRPNPATLIGSGKLEEVKAAAEASGADLVLVNHPLTPGQERNLEKVLQRRVVDRTGLILDIFSQRARSAEGKLQVELAQLRHMATRLVRGWTHLERQRGGSIGLRGPGETQLETDRRLLQKRVEQLSRRLDKVEVQRTQMRRARVRREVPRIALVGYTNAGKSTLFNALTGADAYAADQLFATLDPTVRRIALPGGHAAIADTVGFVRDLPHELVAAFRSTLSEAREADLLLHVIDAADPLRQERIAQVDAVLAEVGAGEIPQLLVYNKIDKVGESAHLDDAGEQAAVDVPAGEPAARRALQPRHDRPGGDQPDAAVRERVWVSARDGLGLDLLRTAVAGRLGLRRVVGELRLPTSAGRLRSQLHALDAVREESHDEHGWTLAVDLPAAEAIRLAATADGAPLREHLPLEAN</sequence>
<dbReference type="SUPFAM" id="SSF52540">
    <property type="entry name" value="P-loop containing nucleoside triphosphate hydrolases"/>
    <property type="match status" value="1"/>
</dbReference>
<dbReference type="RefSeq" id="WP_386712680.1">
    <property type="nucleotide sequence ID" value="NZ_JBHRYF010000014.1"/>
</dbReference>
<dbReference type="GO" id="GO:0016787">
    <property type="term" value="F:hydrolase activity"/>
    <property type="evidence" value="ECO:0007669"/>
    <property type="project" value="UniProtKB-KW"/>
</dbReference>
<dbReference type="PRINTS" id="PR00326">
    <property type="entry name" value="GTP1OBG"/>
</dbReference>
<comment type="subunit">
    <text evidence="5">Monomer. Associates with the 50S ribosomal subunit.</text>
</comment>
<evidence type="ECO:0000259" key="8">
    <source>
        <dbReference type="PROSITE" id="PS51705"/>
    </source>
</evidence>
<dbReference type="InterPro" id="IPR032305">
    <property type="entry name" value="GTP-bd_M"/>
</dbReference>
<dbReference type="InterPro" id="IPR030394">
    <property type="entry name" value="G_HFLX_dom"/>
</dbReference>
<keyword evidence="9" id="KW-0378">Hydrolase</keyword>
<dbReference type="EMBL" id="JBHRYF010000014">
    <property type="protein sequence ID" value="MFC3661248.1"/>
    <property type="molecule type" value="Genomic_DNA"/>
</dbReference>
<dbReference type="NCBIfam" id="TIGR00231">
    <property type="entry name" value="small_GTP"/>
    <property type="match status" value="1"/>
</dbReference>
<dbReference type="HAMAP" id="MF_00900">
    <property type="entry name" value="GTPase_HflX"/>
    <property type="match status" value="1"/>
</dbReference>
<feature type="domain" description="Hflx-type G" evidence="8">
    <location>
        <begin position="199"/>
        <end position="395"/>
    </location>
</feature>
<evidence type="ECO:0000256" key="4">
    <source>
        <dbReference type="ARBA" id="ARBA00023134"/>
    </source>
</evidence>
<dbReference type="PIRSF" id="PIRSF006809">
    <property type="entry name" value="GTP-binding_hflX_prd"/>
    <property type="match status" value="1"/>
</dbReference>
<comment type="caution">
    <text evidence="9">The sequence shown here is derived from an EMBL/GenBank/DDBJ whole genome shotgun (WGS) entry which is preliminary data.</text>
</comment>
<comment type="similarity">
    <text evidence="5">Belongs to the TRAFAC class OBG-HflX-like GTPase superfamily. HflX GTPase family.</text>
</comment>
<dbReference type="InterPro" id="IPR005225">
    <property type="entry name" value="Small_GTP-bd"/>
</dbReference>
<dbReference type="Proteomes" id="UP001595724">
    <property type="component" value="Unassembled WGS sequence"/>
</dbReference>
<dbReference type="NCBIfam" id="NF008280">
    <property type="entry name" value="PRK11058.1"/>
    <property type="match status" value="1"/>
</dbReference>
<feature type="region of interest" description="Disordered" evidence="7">
    <location>
        <begin position="339"/>
        <end position="363"/>
    </location>
</feature>
<protein>
    <recommendedName>
        <fullName evidence="5">GTPase HflX</fullName>
    </recommendedName>
    <alternativeName>
        <fullName evidence="5">GTP-binding protein HflX</fullName>
    </alternativeName>
</protein>
<dbReference type="InterPro" id="IPR027417">
    <property type="entry name" value="P-loop_NTPase"/>
</dbReference>
<keyword evidence="1" id="KW-0479">Metal-binding</keyword>
<proteinExistence type="inferred from homology"/>
<dbReference type="PROSITE" id="PS51705">
    <property type="entry name" value="G_HFLX"/>
    <property type="match status" value="1"/>
</dbReference>
<dbReference type="Pfam" id="PF01926">
    <property type="entry name" value="MMR_HSR1"/>
    <property type="match status" value="1"/>
</dbReference>
<dbReference type="InterPro" id="IPR025121">
    <property type="entry name" value="GTPase_HflX_N"/>
</dbReference>
<dbReference type="InterPro" id="IPR006073">
    <property type="entry name" value="GTP-bd"/>
</dbReference>
<evidence type="ECO:0000256" key="2">
    <source>
        <dbReference type="ARBA" id="ARBA00022741"/>
    </source>
</evidence>
<dbReference type="Gene3D" id="3.40.50.300">
    <property type="entry name" value="P-loop containing nucleotide triphosphate hydrolases"/>
    <property type="match status" value="1"/>
</dbReference>
<evidence type="ECO:0000256" key="6">
    <source>
        <dbReference type="SAM" id="Coils"/>
    </source>
</evidence>
<dbReference type="PANTHER" id="PTHR10229">
    <property type="entry name" value="GTP-BINDING PROTEIN HFLX"/>
    <property type="match status" value="1"/>
</dbReference>
<organism evidence="9 10">
    <name type="scientific">Luteimonas notoginsengisoli</name>
    <dbReference type="NCBI Taxonomy" id="1578200"/>
    <lineage>
        <taxon>Bacteria</taxon>
        <taxon>Pseudomonadati</taxon>
        <taxon>Pseudomonadota</taxon>
        <taxon>Gammaproteobacteria</taxon>
        <taxon>Lysobacterales</taxon>
        <taxon>Lysobacteraceae</taxon>
        <taxon>Luteimonas</taxon>
    </lineage>
</organism>